<evidence type="ECO:0000256" key="5">
    <source>
        <dbReference type="ARBA" id="ARBA00023015"/>
    </source>
</evidence>
<evidence type="ECO:0000256" key="6">
    <source>
        <dbReference type="ARBA" id="ARBA00023163"/>
    </source>
</evidence>
<dbReference type="InterPro" id="IPR007412">
    <property type="entry name" value="FlgM"/>
</dbReference>
<dbReference type="GO" id="GO:0044781">
    <property type="term" value="P:bacterial-type flagellum organization"/>
    <property type="evidence" value="ECO:0007669"/>
    <property type="project" value="UniProtKB-KW"/>
</dbReference>
<feature type="domain" description="Anti-sigma-28 factor FlgM C-terminal" evidence="10">
    <location>
        <begin position="62"/>
        <end position="103"/>
    </location>
</feature>
<dbReference type="Proteomes" id="UP000427820">
    <property type="component" value="Chromosome"/>
</dbReference>
<reference evidence="11 12" key="1">
    <citation type="submission" date="2018-09" db="EMBL/GenBank/DDBJ databases">
        <title>Whole genome sequencing of Idiomarina andamanensis W-5T (LMG 29773T= JCM 31645T).</title>
        <authorList>
            <person name="Das S.K."/>
        </authorList>
    </citation>
    <scope>NUCLEOTIDE SEQUENCE [LARGE SCALE GENOMIC DNA]</scope>
    <source>
        <strain evidence="11 12">W-5T</strain>
    </source>
</reference>
<evidence type="ECO:0000256" key="4">
    <source>
        <dbReference type="ARBA" id="ARBA00022795"/>
    </source>
</evidence>
<evidence type="ECO:0000256" key="3">
    <source>
        <dbReference type="ARBA" id="ARBA00022491"/>
    </source>
</evidence>
<evidence type="ECO:0000313" key="11">
    <source>
        <dbReference type="EMBL" id="QGT96245.1"/>
    </source>
</evidence>
<comment type="similarity">
    <text evidence="1">Belongs to the FlgM family.</text>
</comment>
<evidence type="ECO:0000256" key="8">
    <source>
        <dbReference type="ARBA" id="ARBA00030117"/>
    </source>
</evidence>
<keyword evidence="12" id="KW-1185">Reference proteome</keyword>
<keyword evidence="5" id="KW-0805">Transcription regulation</keyword>
<keyword evidence="11" id="KW-0282">Flagellum</keyword>
<evidence type="ECO:0000259" key="10">
    <source>
        <dbReference type="Pfam" id="PF04316"/>
    </source>
</evidence>
<feature type="region of interest" description="Disordered" evidence="9">
    <location>
        <begin position="1"/>
        <end position="56"/>
    </location>
</feature>
<dbReference type="NCBIfam" id="TIGR03824">
    <property type="entry name" value="FlgM_jcvi"/>
    <property type="match status" value="1"/>
</dbReference>
<protein>
    <recommendedName>
        <fullName evidence="2">Negative regulator of flagellin synthesis</fullName>
    </recommendedName>
    <alternativeName>
        <fullName evidence="8">Anti-sigma-28 factor</fullName>
    </alternativeName>
</protein>
<keyword evidence="11" id="KW-0969">Cilium</keyword>
<dbReference type="InterPro" id="IPR035890">
    <property type="entry name" value="Anti-sigma-28_factor_FlgM_sf"/>
</dbReference>
<keyword evidence="4" id="KW-1005">Bacterial flagellum biogenesis</keyword>
<comment type="function">
    <text evidence="7">Responsible for the coupling of flagellin expression to flagellar assembly by preventing expression of the flagellin genes when a component of the middle class of proteins is defective. It negatively regulates flagellar genes by inhibiting the activity of FliA by directly binding to FliA.</text>
</comment>
<evidence type="ECO:0000256" key="7">
    <source>
        <dbReference type="ARBA" id="ARBA00024739"/>
    </source>
</evidence>
<dbReference type="Pfam" id="PF04316">
    <property type="entry name" value="FlgM"/>
    <property type="match status" value="1"/>
</dbReference>
<dbReference type="GO" id="GO:0045892">
    <property type="term" value="P:negative regulation of DNA-templated transcription"/>
    <property type="evidence" value="ECO:0007669"/>
    <property type="project" value="InterPro"/>
</dbReference>
<evidence type="ECO:0000256" key="1">
    <source>
        <dbReference type="ARBA" id="ARBA00005322"/>
    </source>
</evidence>
<evidence type="ECO:0000256" key="9">
    <source>
        <dbReference type="SAM" id="MobiDB-lite"/>
    </source>
</evidence>
<name>A0AA92EU61_9GAMM</name>
<gene>
    <name evidence="11" type="primary">flgM</name>
    <name evidence="11" type="ORF">D3795_08785</name>
</gene>
<evidence type="ECO:0000256" key="2">
    <source>
        <dbReference type="ARBA" id="ARBA00017823"/>
    </source>
</evidence>
<feature type="compositionally biased region" description="Polar residues" evidence="9">
    <location>
        <begin position="26"/>
        <end position="43"/>
    </location>
</feature>
<proteinExistence type="inferred from homology"/>
<keyword evidence="6" id="KW-0804">Transcription</keyword>
<dbReference type="AlphaFoldDB" id="A0AA92EU61"/>
<feature type="compositionally biased region" description="Polar residues" evidence="9">
    <location>
        <begin position="1"/>
        <end position="16"/>
    </location>
</feature>
<keyword evidence="3" id="KW-0678">Repressor</keyword>
<dbReference type="InterPro" id="IPR031316">
    <property type="entry name" value="FlgM_C"/>
</dbReference>
<keyword evidence="11" id="KW-0966">Cell projection</keyword>
<dbReference type="KEGG" id="panm:D3795_08785"/>
<organism evidence="11 12">
    <name type="scientific">Pseudidiomarina andamanensis</name>
    <dbReference type="NCBI Taxonomy" id="1940690"/>
    <lineage>
        <taxon>Bacteria</taxon>
        <taxon>Pseudomonadati</taxon>
        <taxon>Pseudomonadota</taxon>
        <taxon>Gammaproteobacteria</taxon>
        <taxon>Alteromonadales</taxon>
        <taxon>Idiomarinaceae</taxon>
        <taxon>Pseudidiomarina</taxon>
    </lineage>
</organism>
<dbReference type="SUPFAM" id="SSF101498">
    <property type="entry name" value="Anti-sigma factor FlgM"/>
    <property type="match status" value="1"/>
</dbReference>
<evidence type="ECO:0000313" key="12">
    <source>
        <dbReference type="Proteomes" id="UP000427820"/>
    </source>
</evidence>
<sequence>MGASADNFTSNANNSEGFPVKINGYQPPNSVTQSDSSRSQAAQKTDKANAGDAKQAEVVTHLSQLPQDASQDVNMARVEELREAIRDGKLNMNTDNIAEALLKSLTDGI</sequence>
<accession>A0AA92EU61</accession>
<dbReference type="EMBL" id="CP032551">
    <property type="protein sequence ID" value="QGT96245.1"/>
    <property type="molecule type" value="Genomic_DNA"/>
</dbReference>